<feature type="transmembrane region" description="Helical" evidence="5">
    <location>
        <begin position="32"/>
        <end position="51"/>
    </location>
</feature>
<comment type="caution">
    <text evidence="7">The sequence shown here is derived from an EMBL/GenBank/DDBJ whole genome shotgun (WGS) entry which is preliminary data.</text>
</comment>
<keyword evidence="4 5" id="KW-0472">Membrane</keyword>
<feature type="domain" description="DUF1232" evidence="6">
    <location>
        <begin position="61"/>
        <end position="95"/>
    </location>
</feature>
<evidence type="ECO:0000256" key="2">
    <source>
        <dbReference type="ARBA" id="ARBA00022692"/>
    </source>
</evidence>
<evidence type="ECO:0000313" key="8">
    <source>
        <dbReference type="Proteomes" id="UP001203665"/>
    </source>
</evidence>
<keyword evidence="3 5" id="KW-1133">Transmembrane helix</keyword>
<evidence type="ECO:0000259" key="6">
    <source>
        <dbReference type="Pfam" id="PF06803"/>
    </source>
</evidence>
<name>A0ABT0XJ97_9BACI</name>
<dbReference type="RefSeq" id="WP_251607059.1">
    <property type="nucleotide sequence ID" value="NZ_JAMQJY010000001.1"/>
</dbReference>
<accession>A0ABT0XJ97</accession>
<keyword evidence="2 5" id="KW-0812">Transmembrane</keyword>
<evidence type="ECO:0000313" key="7">
    <source>
        <dbReference type="EMBL" id="MCM2675825.1"/>
    </source>
</evidence>
<sequence>MVKHNELPDPSKLSVYQDEFNEKSFWFKIKKYGKKVGAAGVYAVFLLYYTFRKPDLPLKARSTILGALGYFVMPFDFIPDITPIIGYTDDMVALTGALLLVAAYIDDATKDRARTKVKSLFGDDVLGDIQSIDEKIDRDHPKEAP</sequence>
<reference evidence="7" key="1">
    <citation type="submission" date="2022-06" db="EMBL/GenBank/DDBJ databases">
        <title>Alkalicoccobacillus porphyridii sp. nov., isolated from a marine red alga, Porphyridium purpureum and reclassification of Shouchella plakortidis and Shouchella gibsonii as Alkalicoccobacillus plakortidis comb. nov. and Alkalicoccobacillus gibsonii comb. nov.</title>
        <authorList>
            <person name="Kim K.H."/>
            <person name="Lee J.K."/>
            <person name="Han D.M."/>
            <person name="Baek J.H."/>
            <person name="Jeon C.O."/>
        </authorList>
    </citation>
    <scope>NUCLEOTIDE SEQUENCE</scope>
    <source>
        <strain evidence="7">DSM 19153</strain>
    </source>
</reference>
<dbReference type="Proteomes" id="UP001203665">
    <property type="component" value="Unassembled WGS sequence"/>
</dbReference>
<proteinExistence type="predicted"/>
<dbReference type="EMBL" id="JAMQJY010000001">
    <property type="protein sequence ID" value="MCM2675825.1"/>
    <property type="molecule type" value="Genomic_DNA"/>
</dbReference>
<evidence type="ECO:0000256" key="3">
    <source>
        <dbReference type="ARBA" id="ARBA00022989"/>
    </source>
</evidence>
<dbReference type="Pfam" id="PF06803">
    <property type="entry name" value="DUF1232"/>
    <property type="match status" value="1"/>
</dbReference>
<keyword evidence="8" id="KW-1185">Reference proteome</keyword>
<feature type="transmembrane region" description="Helical" evidence="5">
    <location>
        <begin position="91"/>
        <end position="109"/>
    </location>
</feature>
<organism evidence="7 8">
    <name type="scientific">Alkalicoccobacillus plakortidis</name>
    <dbReference type="NCBI Taxonomy" id="444060"/>
    <lineage>
        <taxon>Bacteria</taxon>
        <taxon>Bacillati</taxon>
        <taxon>Bacillota</taxon>
        <taxon>Bacilli</taxon>
        <taxon>Bacillales</taxon>
        <taxon>Bacillaceae</taxon>
        <taxon>Alkalicoccobacillus</taxon>
    </lineage>
</organism>
<evidence type="ECO:0000256" key="1">
    <source>
        <dbReference type="ARBA" id="ARBA00004127"/>
    </source>
</evidence>
<protein>
    <submittedName>
        <fullName evidence="7">YkvA family protein</fullName>
    </submittedName>
</protein>
<gene>
    <name evidence="7" type="ORF">NDM98_10210</name>
</gene>
<evidence type="ECO:0000256" key="5">
    <source>
        <dbReference type="SAM" id="Phobius"/>
    </source>
</evidence>
<dbReference type="InterPro" id="IPR010652">
    <property type="entry name" value="DUF1232"/>
</dbReference>
<comment type="subcellular location">
    <subcellularLocation>
        <location evidence="1">Endomembrane system</location>
        <topology evidence="1">Multi-pass membrane protein</topology>
    </subcellularLocation>
</comment>
<evidence type="ECO:0000256" key="4">
    <source>
        <dbReference type="ARBA" id="ARBA00023136"/>
    </source>
</evidence>